<keyword evidence="1" id="KW-0732">Signal</keyword>
<reference evidence="2" key="1">
    <citation type="submission" date="2020-11" db="EMBL/GenBank/DDBJ databases">
        <authorList>
            <consortium name="DOE Joint Genome Institute"/>
            <person name="Ahrendt S."/>
            <person name="Riley R."/>
            <person name="Andreopoulos W."/>
            <person name="Labutti K."/>
            <person name="Pangilinan J."/>
            <person name="Ruiz-Duenas F.J."/>
            <person name="Barrasa J.M."/>
            <person name="Sanchez-Garcia M."/>
            <person name="Camarero S."/>
            <person name="Miyauchi S."/>
            <person name="Serrano A."/>
            <person name="Linde D."/>
            <person name="Babiker R."/>
            <person name="Drula E."/>
            <person name="Ayuso-Fernandez I."/>
            <person name="Pacheco R."/>
            <person name="Padilla G."/>
            <person name="Ferreira P."/>
            <person name="Barriuso J."/>
            <person name="Kellner H."/>
            <person name="Castanera R."/>
            <person name="Alfaro M."/>
            <person name="Ramirez L."/>
            <person name="Pisabarro A.G."/>
            <person name="Kuo A."/>
            <person name="Tritt A."/>
            <person name="Lipzen A."/>
            <person name="He G."/>
            <person name="Yan M."/>
            <person name="Ng V."/>
            <person name="Cullen D."/>
            <person name="Martin F."/>
            <person name="Rosso M.-N."/>
            <person name="Henrissat B."/>
            <person name="Hibbett D."/>
            <person name="Martinez A.T."/>
            <person name="Grigoriev I.V."/>
        </authorList>
    </citation>
    <scope>NUCLEOTIDE SEQUENCE</scope>
    <source>
        <strain evidence="2">AH 40177</strain>
    </source>
</reference>
<name>A0A9P5PEU1_9AGAR</name>
<dbReference type="AlphaFoldDB" id="A0A9P5PEU1"/>
<dbReference type="Proteomes" id="UP000772434">
    <property type="component" value="Unassembled WGS sequence"/>
</dbReference>
<accession>A0A9P5PEU1</accession>
<proteinExistence type="predicted"/>
<comment type="caution">
    <text evidence="2">The sequence shown here is derived from an EMBL/GenBank/DDBJ whole genome shotgun (WGS) entry which is preliminary data.</text>
</comment>
<dbReference type="OrthoDB" id="3054873at2759"/>
<protein>
    <submittedName>
        <fullName evidence="2">Uncharacterized protein</fullName>
    </submittedName>
</protein>
<keyword evidence="3" id="KW-1185">Reference proteome</keyword>
<evidence type="ECO:0000313" key="2">
    <source>
        <dbReference type="EMBL" id="KAF9063966.1"/>
    </source>
</evidence>
<dbReference type="EMBL" id="JADNRY010000134">
    <property type="protein sequence ID" value="KAF9063966.1"/>
    <property type="molecule type" value="Genomic_DNA"/>
</dbReference>
<evidence type="ECO:0000256" key="1">
    <source>
        <dbReference type="SAM" id="SignalP"/>
    </source>
</evidence>
<gene>
    <name evidence="2" type="ORF">BDP27DRAFT_1405559</name>
</gene>
<sequence>MAPIQILLTLLWVSASFLATASLPTDASADDLAGMTRIVGNRRALRCFFRCPLGKKVTPNSAAQATHLIEVPLHLWISKEGTDDEHWSLVINSKEIFHAINFRSTPSLPYPTNPGFLVVENIPFTGSTQTPGRNLIDLGKAKFKTEEEMTAAFSQLAKIGMPHKAHVVGGNCMDYVKMALEKLVEKDHILNIPPIFRNIYDERYTKVRQRIYEDNE</sequence>
<feature type="signal peptide" evidence="1">
    <location>
        <begin position="1"/>
        <end position="29"/>
    </location>
</feature>
<evidence type="ECO:0000313" key="3">
    <source>
        <dbReference type="Proteomes" id="UP000772434"/>
    </source>
</evidence>
<feature type="chain" id="PRO_5040230124" evidence="1">
    <location>
        <begin position="30"/>
        <end position="216"/>
    </location>
</feature>
<organism evidence="2 3">
    <name type="scientific">Rhodocollybia butyracea</name>
    <dbReference type="NCBI Taxonomy" id="206335"/>
    <lineage>
        <taxon>Eukaryota</taxon>
        <taxon>Fungi</taxon>
        <taxon>Dikarya</taxon>
        <taxon>Basidiomycota</taxon>
        <taxon>Agaricomycotina</taxon>
        <taxon>Agaricomycetes</taxon>
        <taxon>Agaricomycetidae</taxon>
        <taxon>Agaricales</taxon>
        <taxon>Marasmiineae</taxon>
        <taxon>Omphalotaceae</taxon>
        <taxon>Rhodocollybia</taxon>
    </lineage>
</organism>